<evidence type="ECO:0008006" key="3">
    <source>
        <dbReference type="Google" id="ProtNLM"/>
    </source>
</evidence>
<comment type="caution">
    <text evidence="1">The sequence shown here is derived from an EMBL/GenBank/DDBJ whole genome shotgun (WGS) entry which is preliminary data.</text>
</comment>
<dbReference type="SUPFAM" id="SSF52540">
    <property type="entry name" value="P-loop containing nucleoside triphosphate hydrolases"/>
    <property type="match status" value="1"/>
</dbReference>
<sequence length="79" mass="8660">ANILAMHKLTNVNCDDDKGLDLLILDEILEATDEQGLSNIFDALNQLQITSLVVSHGNIAEGYPYKTVVNKLNGVSYIE</sequence>
<dbReference type="InterPro" id="IPR027417">
    <property type="entry name" value="P-loop_NTPase"/>
</dbReference>
<name>A0A5M5BLV6_BACOV</name>
<evidence type="ECO:0000313" key="1">
    <source>
        <dbReference type="EMBL" id="KAA3928903.1"/>
    </source>
</evidence>
<dbReference type="Proteomes" id="UP000323717">
    <property type="component" value="Unassembled WGS sequence"/>
</dbReference>
<organism evidence="1 2">
    <name type="scientific">Bacteroides ovatus</name>
    <dbReference type="NCBI Taxonomy" id="28116"/>
    <lineage>
        <taxon>Bacteria</taxon>
        <taxon>Pseudomonadati</taxon>
        <taxon>Bacteroidota</taxon>
        <taxon>Bacteroidia</taxon>
        <taxon>Bacteroidales</taxon>
        <taxon>Bacteroidaceae</taxon>
        <taxon>Bacteroides</taxon>
    </lineage>
</organism>
<dbReference type="EMBL" id="VWLE01001094">
    <property type="protein sequence ID" value="KAA3928903.1"/>
    <property type="molecule type" value="Genomic_DNA"/>
</dbReference>
<proteinExistence type="predicted"/>
<accession>A0A5M5BLV6</accession>
<evidence type="ECO:0000313" key="2">
    <source>
        <dbReference type="Proteomes" id="UP000323717"/>
    </source>
</evidence>
<reference evidence="1 2" key="1">
    <citation type="journal article" date="2019" name="Nat. Med.">
        <title>A library of human gut bacterial isolates paired with longitudinal multiomics data enables mechanistic microbiome research.</title>
        <authorList>
            <person name="Poyet M."/>
            <person name="Groussin M."/>
            <person name="Gibbons S.M."/>
            <person name="Avila-Pacheco J."/>
            <person name="Jiang X."/>
            <person name="Kearney S.M."/>
            <person name="Perrotta A.R."/>
            <person name="Berdy B."/>
            <person name="Zhao S."/>
            <person name="Lieberman T.D."/>
            <person name="Swanson P.K."/>
            <person name="Smith M."/>
            <person name="Roesemann S."/>
            <person name="Alexander J.E."/>
            <person name="Rich S.A."/>
            <person name="Livny J."/>
            <person name="Vlamakis H."/>
            <person name="Clish C."/>
            <person name="Bullock K."/>
            <person name="Deik A."/>
            <person name="Scott J."/>
            <person name="Pierce K.A."/>
            <person name="Xavier R.J."/>
            <person name="Alm E.J."/>
        </authorList>
    </citation>
    <scope>NUCLEOTIDE SEQUENCE [LARGE SCALE GENOMIC DNA]</scope>
    <source>
        <strain evidence="1 2">BIOML-A163</strain>
    </source>
</reference>
<gene>
    <name evidence="1" type="ORF">F3D71_32330</name>
</gene>
<dbReference type="AlphaFoldDB" id="A0A5M5BLV6"/>
<protein>
    <recommendedName>
        <fullName evidence="3">SMC family ATPase</fullName>
    </recommendedName>
</protein>
<feature type="non-terminal residue" evidence="1">
    <location>
        <position position="1"/>
    </location>
</feature>